<dbReference type="PANTHER" id="PTHR46011:SF6">
    <property type="entry name" value="HIGH ZINC ACTIVATED NUCLEAR RECEPTOR PROTEIN"/>
    <property type="match status" value="1"/>
</dbReference>
<dbReference type="AlphaFoldDB" id="A0A2A6CLR6"/>
<reference evidence="2" key="2">
    <citation type="submission" date="2022-06" db="UniProtKB">
        <authorList>
            <consortium name="EnsemblMetazoa"/>
        </authorList>
    </citation>
    <scope>IDENTIFICATION</scope>
    <source>
        <strain evidence="2">PS312</strain>
    </source>
</reference>
<evidence type="ECO:0000256" key="1">
    <source>
        <dbReference type="SAM" id="MobiDB-lite"/>
    </source>
</evidence>
<keyword evidence="3" id="KW-1185">Reference proteome</keyword>
<name>A0A2A6CLR6_PRIPA</name>
<organism evidence="2 3">
    <name type="scientific">Pristionchus pacificus</name>
    <name type="common">Parasitic nematode worm</name>
    <dbReference type="NCBI Taxonomy" id="54126"/>
    <lineage>
        <taxon>Eukaryota</taxon>
        <taxon>Metazoa</taxon>
        <taxon>Ecdysozoa</taxon>
        <taxon>Nematoda</taxon>
        <taxon>Chromadorea</taxon>
        <taxon>Rhabditida</taxon>
        <taxon>Rhabditina</taxon>
        <taxon>Diplogasteromorpha</taxon>
        <taxon>Diplogasteroidea</taxon>
        <taxon>Neodiplogasteridae</taxon>
        <taxon>Pristionchus</taxon>
    </lineage>
</organism>
<dbReference type="Proteomes" id="UP000005239">
    <property type="component" value="Unassembled WGS sequence"/>
</dbReference>
<dbReference type="Pfam" id="PF00105">
    <property type="entry name" value="zf-C4"/>
    <property type="match status" value="1"/>
</dbReference>
<dbReference type="InterPro" id="IPR013088">
    <property type="entry name" value="Znf_NHR/GATA"/>
</dbReference>
<dbReference type="SUPFAM" id="SSF48508">
    <property type="entry name" value="Nuclear receptor ligand-binding domain"/>
    <property type="match status" value="1"/>
</dbReference>
<sequence length="415" mass="47514">MITSSTSTTSAKEKAPRECLICGGSTRFAHMEIDACRACSVFYRRLCEKQKKPLTCRTGKFDCDTTKNGNFCCKRCRYDRFSADLNESRKRSDDESSVEEPSTSSSIQNVSAPIRSKPQPENSVIEGVRRGHSLMNAIRRTSELSTRTNNIPDDQGIFADGMMMIPTTYSPGDSPSENGALQHLLARNFFPFICVLDAEYRKMKHLPDQKSLFVLISQNQNNNIVAFKSLLQLLDLHRSLHCGTAPHRLSRGFEKSRRCAKARKIIHIAPSRSISETSAYQENHERRGINFEWLRFVSAFLDGDVQQNRTRMRRWNPAEEEYIALLGICFWSLDKINVSEQVHQIADNYRRKLFLELDELYRHKMGIGEFASRLGEAMLFVEAIQASFIEMRSTLSMLKLMDIIGEEYLLAELHL</sequence>
<dbReference type="SMART" id="SM00399">
    <property type="entry name" value="ZnF_C4"/>
    <property type="match status" value="1"/>
</dbReference>
<dbReference type="PROSITE" id="PS51843">
    <property type="entry name" value="NR_LBD"/>
    <property type="match status" value="1"/>
</dbReference>
<dbReference type="Gene3D" id="3.30.50.10">
    <property type="entry name" value="Erythroid Transcription Factor GATA-1, subunit A"/>
    <property type="match status" value="1"/>
</dbReference>
<dbReference type="Pfam" id="PF00104">
    <property type="entry name" value="Hormone_recep"/>
    <property type="match status" value="1"/>
</dbReference>
<dbReference type="GO" id="GO:0043565">
    <property type="term" value="F:sequence-specific DNA binding"/>
    <property type="evidence" value="ECO:0007669"/>
    <property type="project" value="InterPro"/>
</dbReference>
<evidence type="ECO:0000313" key="2">
    <source>
        <dbReference type="EnsemblMetazoa" id="PPA30698.1"/>
    </source>
</evidence>
<proteinExistence type="predicted"/>
<dbReference type="InterPro" id="IPR000536">
    <property type="entry name" value="Nucl_hrmn_rcpt_lig-bd"/>
</dbReference>
<accession>A0A8R1UHZ1</accession>
<dbReference type="GO" id="GO:0005634">
    <property type="term" value="C:nucleus"/>
    <property type="evidence" value="ECO:0000318"/>
    <property type="project" value="GO_Central"/>
</dbReference>
<evidence type="ECO:0000313" key="3">
    <source>
        <dbReference type="Proteomes" id="UP000005239"/>
    </source>
</evidence>
<dbReference type="SUPFAM" id="SSF57716">
    <property type="entry name" value="Glucocorticoid receptor-like (DNA-binding domain)"/>
    <property type="match status" value="1"/>
</dbReference>
<feature type="region of interest" description="Disordered" evidence="1">
    <location>
        <begin position="87"/>
        <end position="125"/>
    </location>
</feature>
<reference evidence="3" key="1">
    <citation type="journal article" date="2008" name="Nat. Genet.">
        <title>The Pristionchus pacificus genome provides a unique perspective on nematode lifestyle and parasitism.</title>
        <authorList>
            <person name="Dieterich C."/>
            <person name="Clifton S.W."/>
            <person name="Schuster L.N."/>
            <person name="Chinwalla A."/>
            <person name="Delehaunty K."/>
            <person name="Dinkelacker I."/>
            <person name="Fulton L."/>
            <person name="Fulton R."/>
            <person name="Godfrey J."/>
            <person name="Minx P."/>
            <person name="Mitreva M."/>
            <person name="Roeseler W."/>
            <person name="Tian H."/>
            <person name="Witte H."/>
            <person name="Yang S.P."/>
            <person name="Wilson R.K."/>
            <person name="Sommer R.J."/>
        </authorList>
    </citation>
    <scope>NUCLEOTIDE SEQUENCE [LARGE SCALE GENOMIC DNA]</scope>
    <source>
        <strain evidence="3">PS312</strain>
    </source>
</reference>
<dbReference type="PROSITE" id="PS51030">
    <property type="entry name" value="NUCLEAR_REC_DBD_2"/>
    <property type="match status" value="1"/>
</dbReference>
<dbReference type="EnsemblMetazoa" id="PPA30698.1">
    <property type="protein sequence ID" value="PPA30698.1"/>
    <property type="gene ID" value="WBGene00203564"/>
</dbReference>
<protein>
    <submittedName>
        <fullName evidence="2">Nuclear receptor</fullName>
    </submittedName>
</protein>
<accession>A0A2A6CLR6</accession>
<dbReference type="GO" id="GO:0008270">
    <property type="term" value="F:zinc ion binding"/>
    <property type="evidence" value="ECO:0007669"/>
    <property type="project" value="InterPro"/>
</dbReference>
<dbReference type="PANTHER" id="PTHR46011">
    <property type="entry name" value="NUCLEAR HORMONE RECEPTOR FAMILY MEMBER NHR-86-RELATED"/>
    <property type="match status" value="1"/>
</dbReference>
<dbReference type="GO" id="GO:0003700">
    <property type="term" value="F:DNA-binding transcription factor activity"/>
    <property type="evidence" value="ECO:0000318"/>
    <property type="project" value="GO_Central"/>
</dbReference>
<dbReference type="Gene3D" id="1.10.565.10">
    <property type="entry name" value="Retinoid X Receptor"/>
    <property type="match status" value="1"/>
</dbReference>
<dbReference type="InterPro" id="IPR035500">
    <property type="entry name" value="NHR-like_dom_sf"/>
</dbReference>
<dbReference type="InterPro" id="IPR001628">
    <property type="entry name" value="Znf_hrmn_rcpt"/>
</dbReference>
<gene>
    <name evidence="2" type="primary">WBGene00203564</name>
</gene>